<dbReference type="InterPro" id="IPR043857">
    <property type="entry name" value="DUF5819"/>
</dbReference>
<protein>
    <submittedName>
        <fullName evidence="2">Uncharacterized protein</fullName>
    </submittedName>
</protein>
<sequence>MEPREGPPPGAAGLSLPARIVVALTVGAVTVGALFHLGMVFLHVAPSNTLSKEHATAVNDYIYPEFEQNWKLFAPDPLQQNIHVQARAEVVKPGGAQETTGWVDMTAMDIADIRHNPLPSHANQNQLRRAWSYYSDTHDAQDQPTAGSGSDLSRTYLQRILQDRFGPTLNGGTVIRIQARVATTPVPQPKWVAGTTGTTTSYRMLPWWNVSAAPSGQENAS</sequence>
<dbReference type="Proteomes" id="UP000199341">
    <property type="component" value="Unassembled WGS sequence"/>
</dbReference>
<dbReference type="Pfam" id="PF19136">
    <property type="entry name" value="DUF5819"/>
    <property type="match status" value="1"/>
</dbReference>
<keyword evidence="1" id="KW-0472">Membrane</keyword>
<name>A0A1G9XED0_9ACTN</name>
<gene>
    <name evidence="2" type="ORF">SAMN05216259_102109</name>
</gene>
<evidence type="ECO:0000313" key="3">
    <source>
        <dbReference type="Proteomes" id="UP000199341"/>
    </source>
</evidence>
<dbReference type="STRING" id="310781.SAMN05216259_102109"/>
<reference evidence="2 3" key="1">
    <citation type="submission" date="2016-10" db="EMBL/GenBank/DDBJ databases">
        <authorList>
            <person name="de Groot N.N."/>
        </authorList>
    </citation>
    <scope>NUCLEOTIDE SEQUENCE [LARGE SCALE GENOMIC DNA]</scope>
    <source>
        <strain evidence="2 3">CGMCC 4.2022</strain>
    </source>
</reference>
<keyword evidence="3" id="KW-1185">Reference proteome</keyword>
<keyword evidence="1" id="KW-1133">Transmembrane helix</keyword>
<evidence type="ECO:0000313" key="2">
    <source>
        <dbReference type="EMBL" id="SDM95172.1"/>
    </source>
</evidence>
<dbReference type="AlphaFoldDB" id="A0A1G9XED0"/>
<organism evidence="2 3">
    <name type="scientific">Actinacidiphila guanduensis</name>
    <dbReference type="NCBI Taxonomy" id="310781"/>
    <lineage>
        <taxon>Bacteria</taxon>
        <taxon>Bacillati</taxon>
        <taxon>Actinomycetota</taxon>
        <taxon>Actinomycetes</taxon>
        <taxon>Kitasatosporales</taxon>
        <taxon>Streptomycetaceae</taxon>
        <taxon>Actinacidiphila</taxon>
    </lineage>
</organism>
<feature type="transmembrane region" description="Helical" evidence="1">
    <location>
        <begin position="20"/>
        <end position="42"/>
    </location>
</feature>
<evidence type="ECO:0000256" key="1">
    <source>
        <dbReference type="SAM" id="Phobius"/>
    </source>
</evidence>
<dbReference type="OrthoDB" id="9342777at2"/>
<dbReference type="RefSeq" id="WP_093782839.1">
    <property type="nucleotide sequence ID" value="NZ_FNIE01000002.1"/>
</dbReference>
<dbReference type="EMBL" id="FNIE01000002">
    <property type="protein sequence ID" value="SDM95172.1"/>
    <property type="molecule type" value="Genomic_DNA"/>
</dbReference>
<accession>A0A1G9XED0</accession>
<keyword evidence="1" id="KW-0812">Transmembrane</keyword>
<proteinExistence type="predicted"/>